<dbReference type="PANTHER" id="PTHR43744">
    <property type="entry name" value="ABC TRANSPORTER PERMEASE PROTEIN MG189-RELATED-RELATED"/>
    <property type="match status" value="1"/>
</dbReference>
<comment type="caution">
    <text evidence="9">The sequence shown here is derived from an EMBL/GenBank/DDBJ whole genome shotgun (WGS) entry which is preliminary data.</text>
</comment>
<dbReference type="SUPFAM" id="SSF161098">
    <property type="entry name" value="MetI-like"/>
    <property type="match status" value="1"/>
</dbReference>
<evidence type="ECO:0000256" key="5">
    <source>
        <dbReference type="ARBA" id="ARBA00022989"/>
    </source>
</evidence>
<gene>
    <name evidence="9" type="ORF">PAT3040_04970</name>
</gene>
<feature type="transmembrane region" description="Helical" evidence="7">
    <location>
        <begin position="12"/>
        <end position="33"/>
    </location>
</feature>
<evidence type="ECO:0000256" key="6">
    <source>
        <dbReference type="ARBA" id="ARBA00023136"/>
    </source>
</evidence>
<feature type="transmembrane region" description="Helical" evidence="7">
    <location>
        <begin position="143"/>
        <end position="164"/>
    </location>
</feature>
<dbReference type="Proteomes" id="UP000245202">
    <property type="component" value="Unassembled WGS sequence"/>
</dbReference>
<protein>
    <submittedName>
        <fullName evidence="9">ABC transporter permease</fullName>
    </submittedName>
</protein>
<dbReference type="InterPro" id="IPR000515">
    <property type="entry name" value="MetI-like"/>
</dbReference>
<dbReference type="InterPro" id="IPR035906">
    <property type="entry name" value="MetI-like_sf"/>
</dbReference>
<keyword evidence="5 7" id="KW-1133">Transmembrane helix</keyword>
<dbReference type="GO" id="GO:0055085">
    <property type="term" value="P:transmembrane transport"/>
    <property type="evidence" value="ECO:0007669"/>
    <property type="project" value="InterPro"/>
</dbReference>
<dbReference type="PANTHER" id="PTHR43744:SF9">
    <property type="entry name" value="POLYGALACTURONAN_RHAMNOGALACTURONAN TRANSPORT SYSTEM PERMEASE PROTEIN YTCP"/>
    <property type="match status" value="1"/>
</dbReference>
<feature type="domain" description="ABC transmembrane type-1" evidence="8">
    <location>
        <begin position="71"/>
        <end position="278"/>
    </location>
</feature>
<sequence>MIAERTAASRLLNGLNLILLIIIMLLCLAPVWYTLSISLSDKAAAAGGQVFLWPKGFTMGSYMRIMEDAQFFRSFWISVQRVVLGAAISFFVILLMSYPLSKTSRDFKPRNVFMWLLVFAMLFNGGLVPWYLTMQSLGMINNIWGLVLGGGLPVFNVILVMNYLRNMPKEMEESALIDGAGPWRILFSICLPLSVPVLATILVFTIVYHWNEFFQALVLMNKSDMYPLQSYIKQVAVVIDPTKMDAEQVKRMTELSNQTLNAAKIFISMLPLLVIYPFLQKYFVKGITLGSVKG</sequence>
<keyword evidence="2 7" id="KW-0813">Transport</keyword>
<evidence type="ECO:0000313" key="9">
    <source>
        <dbReference type="EMBL" id="GBG10249.1"/>
    </source>
</evidence>
<accession>A0A2R5EX62</accession>
<feature type="transmembrane region" description="Helical" evidence="7">
    <location>
        <begin position="262"/>
        <end position="279"/>
    </location>
</feature>
<comment type="similarity">
    <text evidence="7">Belongs to the binding-protein-dependent transport system permease family.</text>
</comment>
<dbReference type="CDD" id="cd06261">
    <property type="entry name" value="TM_PBP2"/>
    <property type="match status" value="1"/>
</dbReference>
<organism evidence="9 10">
    <name type="scientific">Paenibacillus agaridevorans</name>
    <dbReference type="NCBI Taxonomy" id="171404"/>
    <lineage>
        <taxon>Bacteria</taxon>
        <taxon>Bacillati</taxon>
        <taxon>Bacillota</taxon>
        <taxon>Bacilli</taxon>
        <taxon>Bacillales</taxon>
        <taxon>Paenibacillaceae</taxon>
        <taxon>Paenibacillus</taxon>
    </lineage>
</organism>
<keyword evidence="4 7" id="KW-0812">Transmembrane</keyword>
<evidence type="ECO:0000259" key="8">
    <source>
        <dbReference type="PROSITE" id="PS50928"/>
    </source>
</evidence>
<feature type="transmembrane region" description="Helical" evidence="7">
    <location>
        <begin position="82"/>
        <end position="100"/>
    </location>
</feature>
<comment type="subcellular location">
    <subcellularLocation>
        <location evidence="1 7">Cell membrane</location>
        <topology evidence="1 7">Multi-pass membrane protein</topology>
    </subcellularLocation>
</comment>
<evidence type="ECO:0000256" key="7">
    <source>
        <dbReference type="RuleBase" id="RU363032"/>
    </source>
</evidence>
<dbReference type="RefSeq" id="WP_108994791.1">
    <property type="nucleotide sequence ID" value="NZ_BDQX01000292.1"/>
</dbReference>
<dbReference type="PROSITE" id="PS50928">
    <property type="entry name" value="ABC_TM1"/>
    <property type="match status" value="1"/>
</dbReference>
<feature type="transmembrane region" description="Helical" evidence="7">
    <location>
        <begin position="112"/>
        <end position="131"/>
    </location>
</feature>
<dbReference type="Gene3D" id="1.10.3720.10">
    <property type="entry name" value="MetI-like"/>
    <property type="match status" value="1"/>
</dbReference>
<reference evidence="9 10" key="1">
    <citation type="submission" date="2017-08" db="EMBL/GenBank/DDBJ databases">
        <title>Substantial Increase in Enzyme Production by Combined Drug-Resistance Mutations in Paenibacillus agaridevorans.</title>
        <authorList>
            <person name="Tanaka Y."/>
            <person name="Funane K."/>
            <person name="Hosaka T."/>
            <person name="Shiwa Y."/>
            <person name="Fujita N."/>
            <person name="Miyazaki T."/>
            <person name="Yoshikawa H."/>
            <person name="Murakami K."/>
            <person name="Kasahara K."/>
            <person name="Inaoka T."/>
            <person name="Hiraga Y."/>
            <person name="Ochi K."/>
        </authorList>
    </citation>
    <scope>NUCLEOTIDE SEQUENCE [LARGE SCALE GENOMIC DNA]</scope>
    <source>
        <strain evidence="9 10">T-3040</strain>
    </source>
</reference>
<keyword evidence="6 7" id="KW-0472">Membrane</keyword>
<dbReference type="Pfam" id="PF00528">
    <property type="entry name" value="BPD_transp_1"/>
    <property type="match status" value="1"/>
</dbReference>
<feature type="transmembrane region" description="Helical" evidence="7">
    <location>
        <begin position="185"/>
        <end position="210"/>
    </location>
</feature>
<evidence type="ECO:0000256" key="4">
    <source>
        <dbReference type="ARBA" id="ARBA00022692"/>
    </source>
</evidence>
<keyword evidence="10" id="KW-1185">Reference proteome</keyword>
<dbReference type="GO" id="GO:0005886">
    <property type="term" value="C:plasma membrane"/>
    <property type="evidence" value="ECO:0007669"/>
    <property type="project" value="UniProtKB-SubCell"/>
</dbReference>
<dbReference type="AlphaFoldDB" id="A0A2R5EX62"/>
<evidence type="ECO:0000313" key="10">
    <source>
        <dbReference type="Proteomes" id="UP000245202"/>
    </source>
</evidence>
<evidence type="ECO:0000256" key="1">
    <source>
        <dbReference type="ARBA" id="ARBA00004651"/>
    </source>
</evidence>
<dbReference type="EMBL" id="BDQX01000292">
    <property type="protein sequence ID" value="GBG10249.1"/>
    <property type="molecule type" value="Genomic_DNA"/>
</dbReference>
<keyword evidence="3" id="KW-1003">Cell membrane</keyword>
<name>A0A2R5EX62_9BACL</name>
<proteinExistence type="inferred from homology"/>
<evidence type="ECO:0000256" key="2">
    <source>
        <dbReference type="ARBA" id="ARBA00022448"/>
    </source>
</evidence>
<evidence type="ECO:0000256" key="3">
    <source>
        <dbReference type="ARBA" id="ARBA00022475"/>
    </source>
</evidence>